<accession>A0A166GUH6</accession>
<protein>
    <submittedName>
        <fullName evidence="3">Uncharacterized protein</fullName>
    </submittedName>
</protein>
<dbReference type="AlphaFoldDB" id="A0A166GUH6"/>
<feature type="compositionally biased region" description="Low complexity" evidence="1">
    <location>
        <begin position="109"/>
        <end position="125"/>
    </location>
</feature>
<organism evidence="3 4">
    <name type="scientific">Athelia psychrophila</name>
    <dbReference type="NCBI Taxonomy" id="1759441"/>
    <lineage>
        <taxon>Eukaryota</taxon>
        <taxon>Fungi</taxon>
        <taxon>Dikarya</taxon>
        <taxon>Basidiomycota</taxon>
        <taxon>Agaricomycotina</taxon>
        <taxon>Agaricomycetes</taxon>
        <taxon>Agaricomycetidae</taxon>
        <taxon>Atheliales</taxon>
        <taxon>Atheliaceae</taxon>
        <taxon>Athelia</taxon>
    </lineage>
</organism>
<feature type="region of interest" description="Disordered" evidence="1">
    <location>
        <begin position="217"/>
        <end position="275"/>
    </location>
</feature>
<gene>
    <name evidence="2" type="ORF">FIBSPDRAFT_1047165</name>
    <name evidence="3" type="ORF">FIBSPDRAFT_864128</name>
</gene>
<keyword evidence="4" id="KW-1185">Reference proteome</keyword>
<dbReference type="EMBL" id="KV417588">
    <property type="protein sequence ID" value="KZP16871.1"/>
    <property type="molecule type" value="Genomic_DNA"/>
</dbReference>
<dbReference type="Proteomes" id="UP000076532">
    <property type="component" value="Unassembled WGS sequence"/>
</dbReference>
<feature type="compositionally biased region" description="Low complexity" evidence="1">
    <location>
        <begin position="35"/>
        <end position="52"/>
    </location>
</feature>
<evidence type="ECO:0000313" key="3">
    <source>
        <dbReference type="EMBL" id="KZP18178.1"/>
    </source>
</evidence>
<feature type="compositionally biased region" description="Low complexity" evidence="1">
    <location>
        <begin position="246"/>
        <end position="263"/>
    </location>
</feature>
<dbReference type="EMBL" id="KV417575">
    <property type="protein sequence ID" value="KZP18178.1"/>
    <property type="molecule type" value="Genomic_DNA"/>
</dbReference>
<name>A0A166GUH6_9AGAM</name>
<sequence length="313" mass="33013">MSATTRSFAVFLDTPAADPVKPRLSDPSPSQPHNALSVSDLLSPSSTSATAAKENLHPVTGESTTSSKKRKTSSVLATKVINPPTSKKQKESSSSVVKPKSESKKRKSSISASASSPLKPKAKAAASDKEVKRTVLGVAAKKKASGGSSRVSKRKVLPLPKLEEEGAEAVEGMTQADVDSRCYELTVLPLADVTQAYDSSPSMDYLPLGEEPAKAISSRALRAKSSEPDLRDCYTPSSSMPSLTHSQSSSASKRASSMPPVSSVEEEDAKTFSTPERKQIYAAFTFSSPSPTGARFGLTRSTSVDALRFIADA</sequence>
<dbReference type="OrthoDB" id="3265369at2759"/>
<evidence type="ECO:0000313" key="2">
    <source>
        <dbReference type="EMBL" id="KZP16871.1"/>
    </source>
</evidence>
<evidence type="ECO:0000313" key="4">
    <source>
        <dbReference type="Proteomes" id="UP000076532"/>
    </source>
</evidence>
<proteinExistence type="predicted"/>
<feature type="region of interest" description="Disordered" evidence="1">
    <location>
        <begin position="1"/>
        <end position="157"/>
    </location>
</feature>
<reference evidence="3 4" key="1">
    <citation type="journal article" date="2016" name="Mol. Biol. Evol.">
        <title>Comparative Genomics of Early-Diverging Mushroom-Forming Fungi Provides Insights into the Origins of Lignocellulose Decay Capabilities.</title>
        <authorList>
            <person name="Nagy L.G."/>
            <person name="Riley R."/>
            <person name="Tritt A."/>
            <person name="Adam C."/>
            <person name="Daum C."/>
            <person name="Floudas D."/>
            <person name="Sun H."/>
            <person name="Yadav J.S."/>
            <person name="Pangilinan J."/>
            <person name="Larsson K.H."/>
            <person name="Matsuura K."/>
            <person name="Barry K."/>
            <person name="Labutti K."/>
            <person name="Kuo R."/>
            <person name="Ohm R.A."/>
            <person name="Bhattacharya S.S."/>
            <person name="Shirouzu T."/>
            <person name="Yoshinaga Y."/>
            <person name="Martin F.M."/>
            <person name="Grigoriev I.V."/>
            <person name="Hibbett D.S."/>
        </authorList>
    </citation>
    <scope>NUCLEOTIDE SEQUENCE [LARGE SCALE GENOMIC DNA]</scope>
    <source>
        <strain evidence="3 4">CBS 109695</strain>
    </source>
</reference>
<evidence type="ECO:0000256" key="1">
    <source>
        <dbReference type="SAM" id="MobiDB-lite"/>
    </source>
</evidence>
<feature type="compositionally biased region" description="Polar residues" evidence="1">
    <location>
        <begin position="235"/>
        <end position="245"/>
    </location>
</feature>